<evidence type="ECO:0000256" key="3">
    <source>
        <dbReference type="SAM" id="MobiDB-lite"/>
    </source>
</evidence>
<feature type="compositionally biased region" description="Polar residues" evidence="3">
    <location>
        <begin position="478"/>
        <end position="490"/>
    </location>
</feature>
<protein>
    <recommendedName>
        <fullName evidence="6">HhH-GPD domain-containing protein</fullName>
    </recommendedName>
</protein>
<sequence length="706" mass="82124">MIGSINEKPVRFSHSDGILAVKEASLVEDLQGVQKYRKRLSNNKKRKKIVVSPYFAKGNYVEKEHKVRHKKIRMVDAQNTEMRVNSLYRTTNHEVYKKLEKGIEKNSGEGGRQDVDQRVLSPYFNKANNAEARKNVLKRRKRTKGKQNGQNAEEKVVSPYFQKAYDVKITVGKLGKVKTRTGGAHNTGKTVASPYFIINNEEEKEMMEKSRERHWQDAEKTMVSPFLSKVHGLEVSDENEGQKSKRKKRNTNVHDPRERVLYPYLEKENDVENSSEREGIERKKKSRMGSAENRVNSSYFPKRYGDYEEENKESNQMSIDGEDAKKRLVGPYLNRVIEVEANDEKDIKATKKRSEDGQRVEERVRSHCFNKVELQNYLHGGVLADCTEQIVLSSKESSQHMGCQECAATAYRRNLEAMFARFEYRVNDTRSYYKESKHQKPEAELHDEFTCVHINEEGKNWEMEPEDTKGKEDCSVSPYFQKTTRQQTDASGRRKRKVKAPKPHMRPDITVQKVSPYFQKAPEAEECHSSINCKNRKRKKDKLKKNVLSASEKFNEAYRRKSPDNMWKPPRSVYALLQEDHAHDPWRVLVICMLLNVTTGLQVRRVLEDFFTLCPNAKAATETPEEEIQNVIRSLGLYKKRAHKIRRLSQEYLEETWTHVTQLHGVGKYGADAYAIFCTGMWKQVKPEDHMLNYYWEFLGNGVDAL</sequence>
<dbReference type="EMBL" id="CAMGYJ010000005">
    <property type="protein sequence ID" value="CAI0424823.1"/>
    <property type="molecule type" value="Genomic_DNA"/>
</dbReference>
<comment type="subcellular location">
    <subcellularLocation>
        <location evidence="1">Nucleus</location>
    </subcellularLocation>
</comment>
<feature type="region of interest" description="Disordered" evidence="3">
    <location>
        <begin position="462"/>
        <end position="502"/>
    </location>
</feature>
<dbReference type="PANTHER" id="PTHR15074:SF0">
    <property type="entry name" value="METHYL-CPG-BINDING DOMAIN PROTEIN 4-LIKE PROTEIN"/>
    <property type="match status" value="1"/>
</dbReference>
<dbReference type="FunFam" id="1.10.340.30:FF:000007">
    <property type="entry name" value="Methyl-CpG-binding domain protein 4"/>
    <property type="match status" value="1"/>
</dbReference>
<dbReference type="Proteomes" id="UP001154282">
    <property type="component" value="Unassembled WGS sequence"/>
</dbReference>
<evidence type="ECO:0000256" key="1">
    <source>
        <dbReference type="ARBA" id="ARBA00004123"/>
    </source>
</evidence>
<name>A0AAV0KRL9_9ROSI</name>
<gene>
    <name evidence="4" type="ORF">LITE_LOCUS20083</name>
</gene>
<reference evidence="4" key="1">
    <citation type="submission" date="2022-08" db="EMBL/GenBank/DDBJ databases">
        <authorList>
            <person name="Gutierrez-Valencia J."/>
        </authorList>
    </citation>
    <scope>NUCLEOTIDE SEQUENCE</scope>
</reference>
<dbReference type="PANTHER" id="PTHR15074">
    <property type="entry name" value="METHYL-CPG-BINDING PROTEIN"/>
    <property type="match status" value="1"/>
</dbReference>
<evidence type="ECO:0000313" key="5">
    <source>
        <dbReference type="Proteomes" id="UP001154282"/>
    </source>
</evidence>
<proteinExistence type="predicted"/>
<dbReference type="GO" id="GO:0006284">
    <property type="term" value="P:base-excision repair"/>
    <property type="evidence" value="ECO:0007669"/>
    <property type="project" value="InterPro"/>
</dbReference>
<dbReference type="AlphaFoldDB" id="A0AAV0KRL9"/>
<evidence type="ECO:0008006" key="6">
    <source>
        <dbReference type="Google" id="ProtNLM"/>
    </source>
</evidence>
<keyword evidence="2" id="KW-0539">Nucleus</keyword>
<feature type="compositionally biased region" description="Basic residues" evidence="3">
    <location>
        <begin position="493"/>
        <end position="502"/>
    </location>
</feature>
<comment type="caution">
    <text evidence="4">The sequence shown here is derived from an EMBL/GenBank/DDBJ whole genome shotgun (WGS) entry which is preliminary data.</text>
</comment>
<organism evidence="4 5">
    <name type="scientific">Linum tenue</name>
    <dbReference type="NCBI Taxonomy" id="586396"/>
    <lineage>
        <taxon>Eukaryota</taxon>
        <taxon>Viridiplantae</taxon>
        <taxon>Streptophyta</taxon>
        <taxon>Embryophyta</taxon>
        <taxon>Tracheophyta</taxon>
        <taxon>Spermatophyta</taxon>
        <taxon>Magnoliopsida</taxon>
        <taxon>eudicotyledons</taxon>
        <taxon>Gunneridae</taxon>
        <taxon>Pentapetalae</taxon>
        <taxon>rosids</taxon>
        <taxon>fabids</taxon>
        <taxon>Malpighiales</taxon>
        <taxon>Linaceae</taxon>
        <taxon>Linum</taxon>
    </lineage>
</organism>
<feature type="compositionally biased region" description="Basic and acidic residues" evidence="3">
    <location>
        <begin position="252"/>
        <end position="281"/>
    </location>
</feature>
<evidence type="ECO:0000313" key="4">
    <source>
        <dbReference type="EMBL" id="CAI0424823.1"/>
    </source>
</evidence>
<dbReference type="GO" id="GO:0005634">
    <property type="term" value="C:nucleus"/>
    <property type="evidence" value="ECO:0007669"/>
    <property type="project" value="UniProtKB-SubCell"/>
</dbReference>
<dbReference type="SUPFAM" id="SSF48150">
    <property type="entry name" value="DNA-glycosylase"/>
    <property type="match status" value="1"/>
</dbReference>
<feature type="region of interest" description="Disordered" evidence="3">
    <location>
        <begin position="228"/>
        <end position="293"/>
    </location>
</feature>
<accession>A0AAV0KRL9</accession>
<evidence type="ECO:0000256" key="2">
    <source>
        <dbReference type="ARBA" id="ARBA00023242"/>
    </source>
</evidence>
<keyword evidence="5" id="KW-1185">Reference proteome</keyword>
<dbReference type="InterPro" id="IPR045138">
    <property type="entry name" value="MeCP2/MBD4"/>
</dbReference>
<dbReference type="GO" id="GO:0003677">
    <property type="term" value="F:DNA binding"/>
    <property type="evidence" value="ECO:0007669"/>
    <property type="project" value="InterPro"/>
</dbReference>
<dbReference type="InterPro" id="IPR011257">
    <property type="entry name" value="DNA_glycosylase"/>
</dbReference>
<dbReference type="Gene3D" id="1.10.340.30">
    <property type="entry name" value="Hypothetical protein, domain 2"/>
    <property type="match status" value="1"/>
</dbReference>
<dbReference type="GO" id="GO:0003824">
    <property type="term" value="F:catalytic activity"/>
    <property type="evidence" value="ECO:0007669"/>
    <property type="project" value="InterPro"/>
</dbReference>
<feature type="compositionally biased region" description="Basic and acidic residues" evidence="3">
    <location>
        <begin position="462"/>
        <end position="474"/>
    </location>
</feature>